<protein>
    <recommendedName>
        <fullName evidence="1">DUF6398 domain-containing protein</fullName>
    </recommendedName>
</protein>
<name>A0ABQ4TZE0_9HYPH</name>
<dbReference type="Proteomes" id="UP001055057">
    <property type="component" value="Unassembled WGS sequence"/>
</dbReference>
<comment type="caution">
    <text evidence="2">The sequence shown here is derived from an EMBL/GenBank/DDBJ whole genome shotgun (WGS) entry which is preliminary data.</text>
</comment>
<dbReference type="EMBL" id="BPRB01000134">
    <property type="protein sequence ID" value="GJE60416.1"/>
    <property type="molecule type" value="Genomic_DNA"/>
</dbReference>
<evidence type="ECO:0000313" key="2">
    <source>
        <dbReference type="EMBL" id="GJE60416.1"/>
    </source>
</evidence>
<keyword evidence="3" id="KW-1185">Reference proteome</keyword>
<proteinExistence type="predicted"/>
<sequence>MKVAKPRTKVQTVPREMQAAHDAVVALTDAFCAEHLDTDYRDLARRMALALSRKRPSPLGSGQPRTWACGIVHVLGQVNFLSDPATTPTMTMAEICKGFATGQSTASAKGRVIYEVLGVNRMDPAWLLPGLVEANPLLWMAEVNGILVDLRDMPRAVQEIALAQGLIPYIPGDRA</sequence>
<organism evidence="2 3">
    <name type="scientific">Methylobacterium trifolii</name>
    <dbReference type="NCBI Taxonomy" id="1003092"/>
    <lineage>
        <taxon>Bacteria</taxon>
        <taxon>Pseudomonadati</taxon>
        <taxon>Pseudomonadota</taxon>
        <taxon>Alphaproteobacteria</taxon>
        <taxon>Hyphomicrobiales</taxon>
        <taxon>Methylobacteriaceae</taxon>
        <taxon>Methylobacterium</taxon>
    </lineage>
</organism>
<gene>
    <name evidence="2" type="ORF">MPOCJGCO_2528</name>
</gene>
<dbReference type="InterPro" id="IPR045651">
    <property type="entry name" value="DUF6398"/>
</dbReference>
<reference evidence="2" key="1">
    <citation type="journal article" date="2021" name="Front. Microbiol.">
        <title>Comprehensive Comparative Genomics and Phenotyping of Methylobacterium Species.</title>
        <authorList>
            <person name="Alessa O."/>
            <person name="Ogura Y."/>
            <person name="Fujitani Y."/>
            <person name="Takami H."/>
            <person name="Hayashi T."/>
            <person name="Sahin N."/>
            <person name="Tani A."/>
        </authorList>
    </citation>
    <scope>NUCLEOTIDE SEQUENCE</scope>
    <source>
        <strain evidence="2">DSM 23632</strain>
    </source>
</reference>
<evidence type="ECO:0000313" key="3">
    <source>
        <dbReference type="Proteomes" id="UP001055057"/>
    </source>
</evidence>
<evidence type="ECO:0000259" key="1">
    <source>
        <dbReference type="Pfam" id="PF19935"/>
    </source>
</evidence>
<reference evidence="2" key="2">
    <citation type="submission" date="2021-08" db="EMBL/GenBank/DDBJ databases">
        <authorList>
            <person name="Tani A."/>
            <person name="Ola A."/>
            <person name="Ogura Y."/>
            <person name="Katsura K."/>
            <person name="Hayashi T."/>
        </authorList>
    </citation>
    <scope>NUCLEOTIDE SEQUENCE</scope>
    <source>
        <strain evidence="2">DSM 23632</strain>
    </source>
</reference>
<dbReference type="Pfam" id="PF19935">
    <property type="entry name" value="DUF6398"/>
    <property type="match status" value="1"/>
</dbReference>
<feature type="domain" description="DUF6398" evidence="1">
    <location>
        <begin position="24"/>
        <end position="128"/>
    </location>
</feature>
<dbReference type="RefSeq" id="WP_238183010.1">
    <property type="nucleotide sequence ID" value="NZ_BPRB01000134.1"/>
</dbReference>
<accession>A0ABQ4TZE0</accession>